<feature type="domain" description="Peptidase S1" evidence="2">
    <location>
        <begin position="24"/>
        <end position="150"/>
    </location>
</feature>
<gene>
    <name evidence="3" type="ORF">P5673_031685</name>
</gene>
<accession>A0AAD9PSM8</accession>
<keyword evidence="3" id="KW-0645">Protease</keyword>
<dbReference type="GO" id="GO:0004252">
    <property type="term" value="F:serine-type endopeptidase activity"/>
    <property type="evidence" value="ECO:0007669"/>
    <property type="project" value="InterPro"/>
</dbReference>
<keyword evidence="3" id="KW-0472">Membrane</keyword>
<keyword evidence="1" id="KW-1015">Disulfide bond</keyword>
<dbReference type="Proteomes" id="UP001249851">
    <property type="component" value="Unassembled WGS sequence"/>
</dbReference>
<sequence length="150" mass="16956">MASISNERNCGIRFLESAKEAKRIVGGRVSAPGAWPWQVALVLKGIQMCGGSLILPEWVVSASHCFKGNKMISLGYKSPSLSKDPRDWTVTLGEHHLKTLDWFEQRRQVQAIYLHPKYKDAQSTVTENKVKTIAPDYDIGKTNWLLYHKT</sequence>
<dbReference type="EMBL" id="JARQWQ010000154">
    <property type="protein sequence ID" value="KAK2548158.1"/>
    <property type="molecule type" value="Genomic_DNA"/>
</dbReference>
<evidence type="ECO:0000313" key="3">
    <source>
        <dbReference type="EMBL" id="KAK2548158.1"/>
    </source>
</evidence>
<evidence type="ECO:0000313" key="4">
    <source>
        <dbReference type="Proteomes" id="UP001249851"/>
    </source>
</evidence>
<keyword evidence="4" id="KW-1185">Reference proteome</keyword>
<protein>
    <submittedName>
        <fullName evidence="3">Transmembrane protease serine 2</fullName>
    </submittedName>
</protein>
<evidence type="ECO:0000256" key="1">
    <source>
        <dbReference type="ARBA" id="ARBA00023157"/>
    </source>
</evidence>
<dbReference type="SUPFAM" id="SSF50494">
    <property type="entry name" value="Trypsin-like serine proteases"/>
    <property type="match status" value="1"/>
</dbReference>
<dbReference type="Pfam" id="PF00089">
    <property type="entry name" value="Trypsin"/>
    <property type="match status" value="1"/>
</dbReference>
<dbReference type="PANTHER" id="PTHR24252">
    <property type="entry name" value="ACROSIN-RELATED"/>
    <property type="match status" value="1"/>
</dbReference>
<reference evidence="3" key="1">
    <citation type="journal article" date="2023" name="G3 (Bethesda)">
        <title>Whole genome assembly and annotation of the endangered Caribbean coral Acropora cervicornis.</title>
        <authorList>
            <person name="Selwyn J.D."/>
            <person name="Vollmer S.V."/>
        </authorList>
    </citation>
    <scope>NUCLEOTIDE SEQUENCE</scope>
    <source>
        <strain evidence="3">K2</strain>
    </source>
</reference>
<dbReference type="InterPro" id="IPR043504">
    <property type="entry name" value="Peptidase_S1_PA_chymotrypsin"/>
</dbReference>
<proteinExistence type="predicted"/>
<dbReference type="InterPro" id="IPR018114">
    <property type="entry name" value="TRYPSIN_HIS"/>
</dbReference>
<dbReference type="InterPro" id="IPR001254">
    <property type="entry name" value="Trypsin_dom"/>
</dbReference>
<organism evidence="3 4">
    <name type="scientific">Acropora cervicornis</name>
    <name type="common">Staghorn coral</name>
    <dbReference type="NCBI Taxonomy" id="6130"/>
    <lineage>
        <taxon>Eukaryota</taxon>
        <taxon>Metazoa</taxon>
        <taxon>Cnidaria</taxon>
        <taxon>Anthozoa</taxon>
        <taxon>Hexacorallia</taxon>
        <taxon>Scleractinia</taxon>
        <taxon>Astrocoeniina</taxon>
        <taxon>Acroporidae</taxon>
        <taxon>Acropora</taxon>
    </lineage>
</organism>
<evidence type="ECO:0000259" key="2">
    <source>
        <dbReference type="PROSITE" id="PS50240"/>
    </source>
</evidence>
<keyword evidence="3" id="KW-0812">Transmembrane</keyword>
<dbReference type="PROSITE" id="PS00134">
    <property type="entry name" value="TRYPSIN_HIS"/>
    <property type="match status" value="1"/>
</dbReference>
<dbReference type="InterPro" id="IPR009003">
    <property type="entry name" value="Peptidase_S1_PA"/>
</dbReference>
<reference evidence="3" key="2">
    <citation type="journal article" date="2023" name="Science">
        <title>Genomic signatures of disease resistance in endangered staghorn corals.</title>
        <authorList>
            <person name="Vollmer S.V."/>
            <person name="Selwyn J.D."/>
            <person name="Despard B.A."/>
            <person name="Roesel C.L."/>
        </authorList>
    </citation>
    <scope>NUCLEOTIDE SEQUENCE</scope>
    <source>
        <strain evidence="3">K2</strain>
    </source>
</reference>
<dbReference type="PANTHER" id="PTHR24252:SF7">
    <property type="entry name" value="HYALIN"/>
    <property type="match status" value="1"/>
</dbReference>
<dbReference type="GO" id="GO:0006508">
    <property type="term" value="P:proteolysis"/>
    <property type="evidence" value="ECO:0007669"/>
    <property type="project" value="UniProtKB-KW"/>
</dbReference>
<comment type="caution">
    <text evidence="3">The sequence shown here is derived from an EMBL/GenBank/DDBJ whole genome shotgun (WGS) entry which is preliminary data.</text>
</comment>
<dbReference type="Gene3D" id="2.40.10.10">
    <property type="entry name" value="Trypsin-like serine proteases"/>
    <property type="match status" value="1"/>
</dbReference>
<name>A0AAD9PSM8_ACRCE</name>
<keyword evidence="3" id="KW-0378">Hydrolase</keyword>
<dbReference type="AlphaFoldDB" id="A0AAD9PSM8"/>
<dbReference type="PROSITE" id="PS50240">
    <property type="entry name" value="TRYPSIN_DOM"/>
    <property type="match status" value="1"/>
</dbReference>